<comment type="caution">
    <text evidence="2">The sequence shown here is derived from an EMBL/GenBank/DDBJ whole genome shotgun (WGS) entry which is preliminary data.</text>
</comment>
<reference evidence="2" key="1">
    <citation type="submission" date="2021-01" db="EMBL/GenBank/DDBJ databases">
        <authorList>
            <person name="Lovell J.T."/>
            <person name="Bentley N."/>
            <person name="Bhattarai G."/>
            <person name="Jenkins J.W."/>
            <person name="Sreedasyam A."/>
            <person name="Alarcon Y."/>
            <person name="Bock C."/>
            <person name="Boston L."/>
            <person name="Carlson J."/>
            <person name="Cervantes K."/>
            <person name="Clermont K."/>
            <person name="Krom N."/>
            <person name="Kubenka K."/>
            <person name="Mamidi S."/>
            <person name="Mattison C."/>
            <person name="Monteros M."/>
            <person name="Pisani C."/>
            <person name="Plott C."/>
            <person name="Rajasekar S."/>
            <person name="Rhein H.S."/>
            <person name="Rohla C."/>
            <person name="Song M."/>
            <person name="Hilaire R.S."/>
            <person name="Shu S."/>
            <person name="Wells L."/>
            <person name="Wang X."/>
            <person name="Webber J."/>
            <person name="Heerema R.J."/>
            <person name="Klein P."/>
            <person name="Conner P."/>
            <person name="Grauke L."/>
            <person name="Grimwood J."/>
            <person name="Schmutz J."/>
            <person name="Randall J.J."/>
        </authorList>
    </citation>
    <scope>NUCLEOTIDE SEQUENCE</scope>
    <source>
        <tissue evidence="2">Leaf</tissue>
    </source>
</reference>
<evidence type="ECO:0000313" key="2">
    <source>
        <dbReference type="EMBL" id="KAG6686444.1"/>
    </source>
</evidence>
<feature type="compositionally biased region" description="Low complexity" evidence="1">
    <location>
        <begin position="47"/>
        <end position="65"/>
    </location>
</feature>
<proteinExistence type="predicted"/>
<feature type="region of interest" description="Disordered" evidence="1">
    <location>
        <begin position="31"/>
        <end position="68"/>
    </location>
</feature>
<dbReference type="Proteomes" id="UP000811246">
    <property type="component" value="Chromosome 11"/>
</dbReference>
<name>A0A922DL23_CARIL</name>
<sequence length="106" mass="12064">MSIHTLQTHMDCNPNSRSLFSMTSRTLFFGSTNPQTVLSSPRPRKTPSPSSSISPEPLSSSSSPLRLRRDMNPRTLTLIYPKSVFCSTTRWSLLFARKPPSFFFFF</sequence>
<organism evidence="2 3">
    <name type="scientific">Carya illinoinensis</name>
    <name type="common">Pecan</name>
    <dbReference type="NCBI Taxonomy" id="32201"/>
    <lineage>
        <taxon>Eukaryota</taxon>
        <taxon>Viridiplantae</taxon>
        <taxon>Streptophyta</taxon>
        <taxon>Embryophyta</taxon>
        <taxon>Tracheophyta</taxon>
        <taxon>Spermatophyta</taxon>
        <taxon>Magnoliopsida</taxon>
        <taxon>eudicotyledons</taxon>
        <taxon>Gunneridae</taxon>
        <taxon>Pentapetalae</taxon>
        <taxon>rosids</taxon>
        <taxon>fabids</taxon>
        <taxon>Fagales</taxon>
        <taxon>Juglandaceae</taxon>
        <taxon>Carya</taxon>
    </lineage>
</organism>
<accession>A0A922DL23</accession>
<dbReference type="AlphaFoldDB" id="A0A922DL23"/>
<gene>
    <name evidence="2" type="ORF">I3842_11G019900</name>
</gene>
<evidence type="ECO:0000313" key="3">
    <source>
        <dbReference type="Proteomes" id="UP000811246"/>
    </source>
</evidence>
<protein>
    <submittedName>
        <fullName evidence="2">Uncharacterized protein</fullName>
    </submittedName>
</protein>
<evidence type="ECO:0000256" key="1">
    <source>
        <dbReference type="SAM" id="MobiDB-lite"/>
    </source>
</evidence>
<dbReference type="EMBL" id="CM031835">
    <property type="protein sequence ID" value="KAG6686444.1"/>
    <property type="molecule type" value="Genomic_DNA"/>
</dbReference>